<evidence type="ECO:0000313" key="8">
    <source>
        <dbReference type="EMBL" id="ORL66874.1"/>
    </source>
</evidence>
<dbReference type="SUPFAM" id="SSF52540">
    <property type="entry name" value="P-loop containing nucleoside triphosphate hydrolases"/>
    <property type="match status" value="1"/>
</dbReference>
<dbReference type="GO" id="GO:0000725">
    <property type="term" value="P:recombinational repair"/>
    <property type="evidence" value="ECO:0007669"/>
    <property type="project" value="TreeGrafter"/>
</dbReference>
<feature type="domain" description="UvrD-like helicase C-terminal" evidence="7">
    <location>
        <begin position="412"/>
        <end position="451"/>
    </location>
</feature>
<name>A0A1X1A4K2_PSEPU</name>
<dbReference type="RefSeq" id="WP_084854695.1">
    <property type="nucleotide sequence ID" value="NZ_NBWC01000005.1"/>
</dbReference>
<evidence type="ECO:0000259" key="6">
    <source>
        <dbReference type="Pfam" id="PF00580"/>
    </source>
</evidence>
<accession>A0A1X1A4K2</accession>
<dbReference type="EMBL" id="NBWC01000005">
    <property type="protein sequence ID" value="ORL66874.1"/>
    <property type="molecule type" value="Genomic_DNA"/>
</dbReference>
<dbReference type="Pfam" id="PF13538">
    <property type="entry name" value="UvrD_C_2"/>
    <property type="match status" value="1"/>
</dbReference>
<evidence type="ECO:0000256" key="3">
    <source>
        <dbReference type="ARBA" id="ARBA00022806"/>
    </source>
</evidence>
<organism evidence="8 9">
    <name type="scientific">Pseudomonas putida</name>
    <name type="common">Arthrobacter siderocapsulatus</name>
    <dbReference type="NCBI Taxonomy" id="303"/>
    <lineage>
        <taxon>Bacteria</taxon>
        <taxon>Pseudomonadati</taxon>
        <taxon>Pseudomonadota</taxon>
        <taxon>Gammaproteobacteria</taxon>
        <taxon>Pseudomonadales</taxon>
        <taxon>Pseudomonadaceae</taxon>
        <taxon>Pseudomonas</taxon>
    </lineage>
</organism>
<keyword evidence="1" id="KW-0547">Nucleotide-binding</keyword>
<dbReference type="InterPro" id="IPR027417">
    <property type="entry name" value="P-loop_NTPase"/>
</dbReference>
<dbReference type="PANTHER" id="PTHR11070">
    <property type="entry name" value="UVRD / RECB / PCRA DNA HELICASE FAMILY MEMBER"/>
    <property type="match status" value="1"/>
</dbReference>
<dbReference type="InterPro" id="IPR027785">
    <property type="entry name" value="UvrD-like_helicase_C"/>
</dbReference>
<dbReference type="AlphaFoldDB" id="A0A1X1A4K2"/>
<evidence type="ECO:0000256" key="2">
    <source>
        <dbReference type="ARBA" id="ARBA00022801"/>
    </source>
</evidence>
<evidence type="ECO:0000313" key="9">
    <source>
        <dbReference type="Proteomes" id="UP000193675"/>
    </source>
</evidence>
<dbReference type="OrthoDB" id="7211215at2"/>
<keyword evidence="2" id="KW-0378">Hydrolase</keyword>
<dbReference type="GO" id="GO:0016787">
    <property type="term" value="F:hydrolase activity"/>
    <property type="evidence" value="ECO:0007669"/>
    <property type="project" value="UniProtKB-KW"/>
</dbReference>
<dbReference type="InterPro" id="IPR000212">
    <property type="entry name" value="DNA_helicase_UvrD/REP"/>
</dbReference>
<dbReference type="PANTHER" id="PTHR11070:SF2">
    <property type="entry name" value="ATP-DEPENDENT DNA HELICASE SRS2"/>
    <property type="match status" value="1"/>
</dbReference>
<dbReference type="GO" id="GO:0003677">
    <property type="term" value="F:DNA binding"/>
    <property type="evidence" value="ECO:0007669"/>
    <property type="project" value="InterPro"/>
</dbReference>
<keyword evidence="3" id="KW-0347">Helicase</keyword>
<gene>
    <name evidence="8" type="ORF">B7H17_04290</name>
</gene>
<dbReference type="Pfam" id="PF00580">
    <property type="entry name" value="UvrD-helicase"/>
    <property type="match status" value="1"/>
</dbReference>
<proteinExistence type="predicted"/>
<comment type="caution">
    <text evidence="8">The sequence shown here is derived from an EMBL/GenBank/DDBJ whole genome shotgun (WGS) entry which is preliminary data.</text>
</comment>
<dbReference type="GO" id="GO:0043138">
    <property type="term" value="F:3'-5' DNA helicase activity"/>
    <property type="evidence" value="ECO:0007669"/>
    <property type="project" value="TreeGrafter"/>
</dbReference>
<evidence type="ECO:0000256" key="5">
    <source>
        <dbReference type="ARBA" id="ARBA00034923"/>
    </source>
</evidence>
<dbReference type="Gene3D" id="3.40.50.300">
    <property type="entry name" value="P-loop containing nucleotide triphosphate hydrolases"/>
    <property type="match status" value="2"/>
</dbReference>
<dbReference type="InterPro" id="IPR014016">
    <property type="entry name" value="UvrD-like_ATP-bd"/>
</dbReference>
<protein>
    <recommendedName>
        <fullName evidence="5">DNA 3'-5' helicase II</fullName>
    </recommendedName>
</protein>
<evidence type="ECO:0000256" key="4">
    <source>
        <dbReference type="ARBA" id="ARBA00022840"/>
    </source>
</evidence>
<evidence type="ECO:0000256" key="1">
    <source>
        <dbReference type="ARBA" id="ARBA00022741"/>
    </source>
</evidence>
<evidence type="ECO:0000259" key="7">
    <source>
        <dbReference type="Pfam" id="PF13538"/>
    </source>
</evidence>
<feature type="domain" description="UvrD-like helicase ATP-binding" evidence="6">
    <location>
        <begin position="95"/>
        <end position="177"/>
    </location>
</feature>
<reference evidence="8 9" key="1">
    <citation type="submission" date="2017-04" db="EMBL/GenBank/DDBJ databases">
        <title>Presence of VIM-2 positive Pseudomonas species in chickens and their surrounding environment.</title>
        <authorList>
            <person name="Zhang R."/>
        </authorList>
    </citation>
    <scope>NUCLEOTIDE SEQUENCE [LARGE SCALE GENOMIC DNA]</scope>
    <source>
        <strain evidence="8 9">DZ-C18</strain>
    </source>
</reference>
<dbReference type="GO" id="GO:0005524">
    <property type="term" value="F:ATP binding"/>
    <property type="evidence" value="ECO:0007669"/>
    <property type="project" value="UniProtKB-KW"/>
</dbReference>
<dbReference type="Proteomes" id="UP000193675">
    <property type="component" value="Unassembled WGS sequence"/>
</dbReference>
<sequence length="465" mass="51372">MPEPHELVTLGNAAVVAPAGHGKTEIITNIAALGRRALILTHTHAGVHAIRARLKRNGVSLRSVAVDTIAGWCMRYAHSFPSIARPPAGMPRNGTEWDQLYQGVIEALHVTAIRDVVSASYDRILIDEYQDCGHLQHQLSVVLSSCVPTTIFGDPMQGIFEFAGATLQWAGEIHNDFPLAGTLDIPYRWVGRNPALGEWIAEVREQLMRGGQIDLADPRINYRDSGDAFDMGTLFDGIDGREGSFAAIHCNKTICYRLASAANGGYQAIEEVAANRLSQLAGEWDRAADGEERKQSLQSLLNDCFHKRRLGDGEVDGPETLVTMAAIRELARSLGEENGAEQAQQILGLCRRHPRWKLYRSELWRDAERAFGELASLRVGSMAEAADNTRQRASLVGRRMPTRTVSTPLLLKGLEFDHVVVPDATHYLRERNAQAKLFYVAISRATHSLTISSPDRFIRFPVPTI</sequence>
<dbReference type="GO" id="GO:0005829">
    <property type="term" value="C:cytosol"/>
    <property type="evidence" value="ECO:0007669"/>
    <property type="project" value="TreeGrafter"/>
</dbReference>
<keyword evidence="4" id="KW-0067">ATP-binding</keyword>